<name>A0ABR3RG78_9PLEO</name>
<dbReference type="EMBL" id="JAKIXB020000012">
    <property type="protein sequence ID" value="KAL1603288.1"/>
    <property type="molecule type" value="Genomic_DNA"/>
</dbReference>
<reference evidence="2 3" key="1">
    <citation type="submission" date="2024-02" db="EMBL/GenBank/DDBJ databases">
        <title>De novo assembly and annotation of 12 fungi associated with fruit tree decline syndrome in Ontario, Canada.</title>
        <authorList>
            <person name="Sulman M."/>
            <person name="Ellouze W."/>
            <person name="Ilyukhin E."/>
        </authorList>
    </citation>
    <scope>NUCLEOTIDE SEQUENCE [LARGE SCALE GENOMIC DNA]</scope>
    <source>
        <strain evidence="2 3">M97-236</strain>
    </source>
</reference>
<evidence type="ECO:0000256" key="1">
    <source>
        <dbReference type="SAM" id="SignalP"/>
    </source>
</evidence>
<proteinExistence type="predicted"/>
<gene>
    <name evidence="2" type="ORF">SLS59_004384</name>
</gene>
<comment type="caution">
    <text evidence="2">The sequence shown here is derived from an EMBL/GenBank/DDBJ whole genome shotgun (WGS) entry which is preliminary data.</text>
</comment>
<keyword evidence="3" id="KW-1185">Reference proteome</keyword>
<evidence type="ECO:0000313" key="3">
    <source>
        <dbReference type="Proteomes" id="UP001521222"/>
    </source>
</evidence>
<sequence>MRFAITPALVAIHVRRTLAAPYPLSNATDSTNITFSGGESGGPYVCQYIYPSDLTVVNSRYPNYDIDHLHQAKRFFMLRRQTIGEGEIATRVQFQGLPSKETNKTCRLELILPSEELQKISGINPSFNVYQVEREADAIATWNTYKGNDGADLFGHVNGEVEALVKTRSVGGVAAVNETACSERLTFQMGMTYDGEALPNYWEFSNVAPPASPVQGFRIVHGC</sequence>
<accession>A0ABR3RG78</accession>
<dbReference type="Proteomes" id="UP001521222">
    <property type="component" value="Unassembled WGS sequence"/>
</dbReference>
<protein>
    <recommendedName>
        <fullName evidence="4">Ubiquitin 3 binding protein But2 C-terminal domain-containing protein</fullName>
    </recommendedName>
</protein>
<evidence type="ECO:0000313" key="2">
    <source>
        <dbReference type="EMBL" id="KAL1603288.1"/>
    </source>
</evidence>
<feature type="signal peptide" evidence="1">
    <location>
        <begin position="1"/>
        <end position="19"/>
    </location>
</feature>
<feature type="chain" id="PRO_5045713407" description="Ubiquitin 3 binding protein But2 C-terminal domain-containing protein" evidence="1">
    <location>
        <begin position="20"/>
        <end position="223"/>
    </location>
</feature>
<evidence type="ECO:0008006" key="4">
    <source>
        <dbReference type="Google" id="ProtNLM"/>
    </source>
</evidence>
<keyword evidence="1" id="KW-0732">Signal</keyword>
<organism evidence="2 3">
    <name type="scientific">Nothophoma quercina</name>
    <dbReference type="NCBI Taxonomy" id="749835"/>
    <lineage>
        <taxon>Eukaryota</taxon>
        <taxon>Fungi</taxon>
        <taxon>Dikarya</taxon>
        <taxon>Ascomycota</taxon>
        <taxon>Pezizomycotina</taxon>
        <taxon>Dothideomycetes</taxon>
        <taxon>Pleosporomycetidae</taxon>
        <taxon>Pleosporales</taxon>
        <taxon>Pleosporineae</taxon>
        <taxon>Didymellaceae</taxon>
        <taxon>Nothophoma</taxon>
    </lineage>
</organism>